<evidence type="ECO:0000313" key="3">
    <source>
        <dbReference type="Proteomes" id="UP000199385"/>
    </source>
</evidence>
<evidence type="ECO:0000256" key="1">
    <source>
        <dbReference type="SAM" id="MobiDB-lite"/>
    </source>
</evidence>
<dbReference type="AlphaFoldDB" id="A0A1A9A348"/>
<reference evidence="3" key="1">
    <citation type="submission" date="2016-06" db="EMBL/GenBank/DDBJ databases">
        <authorList>
            <person name="Varghese N."/>
            <person name="Submissions Spin"/>
        </authorList>
    </citation>
    <scope>NUCLEOTIDE SEQUENCE [LARGE SCALE GENOMIC DNA]</scope>
    <source>
        <strain evidence="3">DSM 44815</strain>
    </source>
</reference>
<keyword evidence="3" id="KW-1185">Reference proteome</keyword>
<dbReference type="EMBL" id="LT594323">
    <property type="protein sequence ID" value="SBT50861.1"/>
    <property type="molecule type" value="Genomic_DNA"/>
</dbReference>
<protein>
    <submittedName>
        <fullName evidence="2">Uncharacterized protein</fullName>
    </submittedName>
</protein>
<name>A0A1A9A348_9ACTN</name>
<dbReference type="PATRIC" id="fig|261654.4.peg.4997"/>
<dbReference type="STRING" id="261654.GA0070611_4929"/>
<gene>
    <name evidence="2" type="ORF">GA0070611_4929</name>
</gene>
<feature type="region of interest" description="Disordered" evidence="1">
    <location>
        <begin position="1"/>
        <end position="98"/>
    </location>
</feature>
<feature type="compositionally biased region" description="Basic residues" evidence="1">
    <location>
        <begin position="46"/>
        <end position="55"/>
    </location>
</feature>
<dbReference type="Proteomes" id="UP000199385">
    <property type="component" value="Chromosome I"/>
</dbReference>
<feature type="region of interest" description="Disordered" evidence="1">
    <location>
        <begin position="146"/>
        <end position="210"/>
    </location>
</feature>
<accession>A0A1A9A348</accession>
<proteinExistence type="predicted"/>
<feature type="compositionally biased region" description="Basic residues" evidence="1">
    <location>
        <begin position="1"/>
        <end position="13"/>
    </location>
</feature>
<sequence length="278" mass="29122">MRHLRGHAAGRCRRGGEGHGGRLGNHAAGRRRRGGERHGGRLGNHAARRRRRRGERHGGRLGGGGRAVDGGSDARATGPLTGTRRRSVPVGRPGTGAGGVLHPLQARTGAHGPARQADVAPGELRHEPGRQVTLDRQARIDRQPPLVVGPAGRQFGVRDAPGGTGVLPETGTQRGGGGECQDVRPTAGRPGPPARPGGTLAGDRQQQLHPGQQPEVELLVLGAQRVPHRHLGLGGRFPSGHGHHSFRAQATGIAYNLQGGNKITMAGRQWSAGSRPRR</sequence>
<organism evidence="2 3">
    <name type="scientific">Micromonospora auratinigra</name>
    <dbReference type="NCBI Taxonomy" id="261654"/>
    <lineage>
        <taxon>Bacteria</taxon>
        <taxon>Bacillati</taxon>
        <taxon>Actinomycetota</taxon>
        <taxon>Actinomycetes</taxon>
        <taxon>Micromonosporales</taxon>
        <taxon>Micromonosporaceae</taxon>
        <taxon>Micromonospora</taxon>
    </lineage>
</organism>
<evidence type="ECO:0000313" key="2">
    <source>
        <dbReference type="EMBL" id="SBT50861.1"/>
    </source>
</evidence>